<evidence type="ECO:0000313" key="4">
    <source>
        <dbReference type="Proteomes" id="UP000017836"/>
    </source>
</evidence>
<gene>
    <name evidence="3" type="ORF">AMTR_s00111p00096160</name>
</gene>
<protein>
    <recommendedName>
        <fullName evidence="2">F-box domain-containing protein</fullName>
    </recommendedName>
</protein>
<dbReference type="Gramene" id="ERN00202">
    <property type="protein sequence ID" value="ERN00202"/>
    <property type="gene ID" value="AMTR_s00111p00096160"/>
</dbReference>
<organism evidence="3 4">
    <name type="scientific">Amborella trichopoda</name>
    <dbReference type="NCBI Taxonomy" id="13333"/>
    <lineage>
        <taxon>Eukaryota</taxon>
        <taxon>Viridiplantae</taxon>
        <taxon>Streptophyta</taxon>
        <taxon>Embryophyta</taxon>
        <taxon>Tracheophyta</taxon>
        <taxon>Spermatophyta</taxon>
        <taxon>Magnoliopsida</taxon>
        <taxon>Amborellales</taxon>
        <taxon>Amborellaceae</taxon>
        <taxon>Amborella</taxon>
    </lineage>
</organism>
<dbReference type="InterPro" id="IPR001810">
    <property type="entry name" value="F-box_dom"/>
</dbReference>
<evidence type="ECO:0000259" key="2">
    <source>
        <dbReference type="Pfam" id="PF00646"/>
    </source>
</evidence>
<dbReference type="AlphaFoldDB" id="W1NSV8"/>
<dbReference type="InterPro" id="IPR036047">
    <property type="entry name" value="F-box-like_dom_sf"/>
</dbReference>
<dbReference type="EMBL" id="KI394940">
    <property type="protein sequence ID" value="ERN00202.1"/>
    <property type="molecule type" value="Genomic_DNA"/>
</dbReference>
<accession>W1NSV8</accession>
<proteinExistence type="predicted"/>
<dbReference type="HOGENOM" id="CLU_1743007_0_0_1"/>
<dbReference type="SUPFAM" id="SSF81383">
    <property type="entry name" value="F-box domain"/>
    <property type="match status" value="1"/>
</dbReference>
<evidence type="ECO:0000256" key="1">
    <source>
        <dbReference type="SAM" id="MobiDB-lite"/>
    </source>
</evidence>
<sequence>MATIDDYFGPKRRGVANARVVTGKEITQIHLSVKLGKDRLSNFLPNKLMEKILLLLPVKSILCFQSISNLWNRFLSSPLFARIHPLSSSSALSNPFTFFLSSDDYVMSLHDIDNELSCCETKIRASMDASNHPLKPGLSDHGQQWRPMHF</sequence>
<name>W1NSV8_AMBTC</name>
<keyword evidence="4" id="KW-1185">Reference proteome</keyword>
<reference evidence="4" key="1">
    <citation type="journal article" date="2013" name="Science">
        <title>The Amborella genome and the evolution of flowering plants.</title>
        <authorList>
            <consortium name="Amborella Genome Project"/>
        </authorList>
    </citation>
    <scope>NUCLEOTIDE SEQUENCE [LARGE SCALE GENOMIC DNA]</scope>
</reference>
<evidence type="ECO:0000313" key="3">
    <source>
        <dbReference type="EMBL" id="ERN00202.1"/>
    </source>
</evidence>
<dbReference type="Proteomes" id="UP000017836">
    <property type="component" value="Unassembled WGS sequence"/>
</dbReference>
<feature type="region of interest" description="Disordered" evidence="1">
    <location>
        <begin position="130"/>
        <end position="150"/>
    </location>
</feature>
<feature type="domain" description="F-box" evidence="2">
    <location>
        <begin position="44"/>
        <end position="80"/>
    </location>
</feature>
<dbReference type="Pfam" id="PF00646">
    <property type="entry name" value="F-box"/>
    <property type="match status" value="1"/>
</dbReference>